<dbReference type="AlphaFoldDB" id="A0A9D1JIB2"/>
<evidence type="ECO:0000256" key="1">
    <source>
        <dbReference type="ARBA" id="ARBA00022630"/>
    </source>
</evidence>
<dbReference type="Proteomes" id="UP000823982">
    <property type="component" value="Unassembled WGS sequence"/>
</dbReference>
<keyword evidence="2" id="KW-0560">Oxidoreductase</keyword>
<dbReference type="PRINTS" id="PR00368">
    <property type="entry name" value="FADPNR"/>
</dbReference>
<feature type="domain" description="FAD/NAD(P)-binding" evidence="3">
    <location>
        <begin position="3"/>
        <end position="293"/>
    </location>
</feature>
<dbReference type="PRINTS" id="PR00469">
    <property type="entry name" value="PNDRDTASEII"/>
</dbReference>
<reference evidence="4" key="1">
    <citation type="submission" date="2020-10" db="EMBL/GenBank/DDBJ databases">
        <authorList>
            <person name="Gilroy R."/>
        </authorList>
    </citation>
    <scope>NUCLEOTIDE SEQUENCE</scope>
    <source>
        <strain evidence="4">CHK157-1446</strain>
    </source>
</reference>
<dbReference type="Gene3D" id="3.50.50.60">
    <property type="entry name" value="FAD/NAD(P)-binding domain"/>
    <property type="match status" value="2"/>
</dbReference>
<evidence type="ECO:0000259" key="3">
    <source>
        <dbReference type="Pfam" id="PF07992"/>
    </source>
</evidence>
<comment type="caution">
    <text evidence="4">The sequence shown here is derived from an EMBL/GenBank/DDBJ whole genome shotgun (WGS) entry which is preliminary data.</text>
</comment>
<dbReference type="InterPro" id="IPR023753">
    <property type="entry name" value="FAD/NAD-binding_dom"/>
</dbReference>
<name>A0A9D1JIB2_9FIRM</name>
<accession>A0A9D1JIB2</accession>
<dbReference type="Pfam" id="PF07992">
    <property type="entry name" value="Pyr_redox_2"/>
    <property type="match status" value="1"/>
</dbReference>
<dbReference type="InterPro" id="IPR036188">
    <property type="entry name" value="FAD/NAD-bd_sf"/>
</dbReference>
<evidence type="ECO:0000313" key="4">
    <source>
        <dbReference type="EMBL" id="HIS24764.1"/>
    </source>
</evidence>
<dbReference type="EMBL" id="DVIR01000047">
    <property type="protein sequence ID" value="HIS24764.1"/>
    <property type="molecule type" value="Genomic_DNA"/>
</dbReference>
<keyword evidence="1" id="KW-0285">Flavoprotein</keyword>
<reference evidence="4" key="2">
    <citation type="journal article" date="2021" name="PeerJ">
        <title>Extensive microbial diversity within the chicken gut microbiome revealed by metagenomics and culture.</title>
        <authorList>
            <person name="Gilroy R."/>
            <person name="Ravi A."/>
            <person name="Getino M."/>
            <person name="Pursley I."/>
            <person name="Horton D.L."/>
            <person name="Alikhan N.F."/>
            <person name="Baker D."/>
            <person name="Gharbi K."/>
            <person name="Hall N."/>
            <person name="Watson M."/>
            <person name="Adriaenssens E.M."/>
            <person name="Foster-Nyarko E."/>
            <person name="Jarju S."/>
            <person name="Secka A."/>
            <person name="Antonio M."/>
            <person name="Oren A."/>
            <person name="Chaudhuri R.R."/>
            <person name="La Ragione R."/>
            <person name="Hildebrand F."/>
            <person name="Pallen M.J."/>
        </authorList>
    </citation>
    <scope>NUCLEOTIDE SEQUENCE</scope>
    <source>
        <strain evidence="4">CHK157-1446</strain>
    </source>
</reference>
<evidence type="ECO:0000256" key="2">
    <source>
        <dbReference type="ARBA" id="ARBA00023002"/>
    </source>
</evidence>
<gene>
    <name evidence="4" type="ORF">IAD01_05105</name>
</gene>
<proteinExistence type="predicted"/>
<dbReference type="InterPro" id="IPR050097">
    <property type="entry name" value="Ferredoxin-NADP_redctase_2"/>
</dbReference>
<dbReference type="PANTHER" id="PTHR48105">
    <property type="entry name" value="THIOREDOXIN REDUCTASE 1-RELATED-RELATED"/>
    <property type="match status" value="1"/>
</dbReference>
<organism evidence="4 5">
    <name type="scientific">Candidatus Faeciplasma gallinarum</name>
    <dbReference type="NCBI Taxonomy" id="2840799"/>
    <lineage>
        <taxon>Bacteria</taxon>
        <taxon>Bacillati</taxon>
        <taxon>Bacillota</taxon>
        <taxon>Clostridia</taxon>
        <taxon>Eubacteriales</taxon>
        <taxon>Oscillospiraceae</taxon>
        <taxon>Oscillospiraceae incertae sedis</taxon>
        <taxon>Candidatus Faeciplasma</taxon>
    </lineage>
</organism>
<protein>
    <submittedName>
        <fullName evidence="4">FAD-dependent oxidoreductase</fullName>
    </submittedName>
</protein>
<evidence type="ECO:0000313" key="5">
    <source>
        <dbReference type="Proteomes" id="UP000823982"/>
    </source>
</evidence>
<dbReference type="GO" id="GO:0016491">
    <property type="term" value="F:oxidoreductase activity"/>
    <property type="evidence" value="ECO:0007669"/>
    <property type="project" value="UniProtKB-KW"/>
</dbReference>
<sequence length="311" mass="32406">MLYDIIVIGGGPAGLTAALYARRAGRTALILEKSALGGQITWSPKVENYPGMPAVSGLEFADKLAAQVLDSGAELELDEVTKIEPVSGGFKVLTAFGGEYAARAVILALGARPRRLGLDGEEELIGAGVSFCAVCDGEFYKDQDVAVCGGGNSALQEALYLSSLCRAVYLIHRRDEFRGDSALVQAVKARENIRLMLSMKVSALKTDGGAEPRLVGLTLSGADGDTMTLAVECLFEAIGHEPESEIAAGLIKLDESGYADSGEDCLTCVPGVFVAGDLRVKSVRQLTTATSDGAVAALAACSYLDSFGADN</sequence>
<dbReference type="SUPFAM" id="SSF51905">
    <property type="entry name" value="FAD/NAD(P)-binding domain"/>
    <property type="match status" value="1"/>
</dbReference>